<comment type="caution">
    <text evidence="2">The sequence shown here is derived from an EMBL/GenBank/DDBJ whole genome shotgun (WGS) entry which is preliminary data.</text>
</comment>
<sequence length="1860" mass="206338">MDSYTSLLERTRVPQPSIQKFAVISVFTKLRSAPAHLGADSEPGRDAISQCLHSVIPAVVDQSVRELCRLVSDSKLDISRGLLELQSALEGADPKFVGLFVKGLGFLVRVVFERSKGTWGISSAENHPFVKVLSCGTEVQPELVQQVLLFMVSNKQLGMVKVCEFLRPFLNYLILRVPFSGSSSSLFTRELISSMASFCCSFPFEAMPVLKLLINLAKIFPHNDSEACSHLKFFLECIVVTYTVVLKRLAEAGLVLNETQLCGVELLETILALFVGLHKQDGGSVAILELVKRLLVVQKDIELRFTPELSSTTLSLFVILIKSEFEHEQLSLLKLLLFLLNWKSEEHAVGLTKSAFCEELLFIFPVINLMSSPSKSVKGVATDLLAMIEKLLVKFLTSPVHEVSTEVRSRSIGSPGSIAFRLLQCLWFQDQHSLYSSFFFHFASSGKSGTQVPNVPSSWTSQIKEYSLWIADRRKSSIPISQSQENFRTEMPLFLSAVNSVLVMHQSWGTTALDSLASLGLLDPKLGVSLLLTFLFYNKIFIRKEINNNFMLPKLLGMLPSLASHFVMIPLIVQTILPMLHKDTKPVLYATAIRLLCQTWAVNDRAFGSLQAVLLPKGPIDSVNERTIIISMAASIRDVCKKNPDRGVDLILPVETCIESKDPVVQSLGIQGLAHLCEADVIDFYTAWDVIAKHVLDYSTEPRLAYSLCFLLRWGAMDAEVYPEVSKKVLHILWGVGSAAHLDYTLQWEQARASAFEALCQYEVPHIDMGIPDVKERITELIFSEKNPHVLGAMEGFLVKIATHEHINRRRFVKEKRVPGSKIEKLLDVLPQVLFSSGKDINAASLPGAALLCLSFTPKYLTKQGVSRGLGDVHSEYENALVEIAASLQLSRNIFVALLSLQSWKSFMRRWMRANTLSLDAKVTPITLDKTSRAANDIMKRIIRLAEACIPRSAENMALAIGALCAILPPSSHAIKSTASKFLLNWLFQYEHEHRQWSAALSLGLISSCLHVTDHKQKFQNINGLLEVLCGSKSTLVKGACGVGLGFSCQDLLTGVEAADKSDLDKETYKMQAVATLGNVVRTFLLMMSQLSQASHDILDDLSIYFPRSSHDIDSTVTPELFNEFNDEDLEEDIWGAAGLILGLGSSIGALYRAGAVNAVLKIKDLVISWIPPVDSVVKIYGSCSKGSEKVLAVGSCLALPTVVSFCQRVELLNDNEIDHLLNRYQELISGLMSVNEYSTFHQSLLMTSCIGGGNFLACILNEGVHFIAAEQVRDLLELFRKCYSSAHPPLVHLGGMLGVINALGAGAGIFTYGQHSSPSLKTGYEQKKKSSYVVGPLLSSPFLESYLTELMQEIFLVAQNPNDVQLRQYAAWAVSLLRYHLQSKEVINANDDEGIQTDVSGSKMISHGFSEDSVVMKLCLWLMNLNFSEANAVALMDTVFAVLRCLSQAPRLPTMEWGSIIRRCMKYEAQIIMLLPADSIKQGVIREECLKFSIAHANQFDSLLNFLDELSDLSRFKTLQPNLQSCLLFHLAALTKMFSDSRLEKLFVDVASYFASDGSYEIHDLDKKMMLRLSCWRGLRQCLDEASLDSLSYISNIEKCMQVLFSSLPAPQSPGLIVVDKVKSSEEWFEAIRCLAKARHSWLSDFLQVSHVDLEGREGPSAEVLKMIQAKAKLVGIGSLPLTELGKLKAYILNSKPHGMWDVLVEIVAALQLAEGSVKRQWLVDVVEISCVSSYPTTALWFLGLLAGSCCRYMPLLILDQDSVLSDLPVTLTSLLREPSWEVIADAVVSSLLTSTERVYSWSRKVALGDDTPNSQPIDESENDMTAFLLQVMHHVCLSLKDHLPLEKQLWLANISAEV</sequence>
<reference evidence="2 3" key="1">
    <citation type="journal article" date="2020" name="Nat. Commun.">
        <title>Genome of Tripterygium wilfordii and identification of cytochrome P450 involved in triptolide biosynthesis.</title>
        <authorList>
            <person name="Tu L."/>
            <person name="Su P."/>
            <person name="Zhang Z."/>
            <person name="Gao L."/>
            <person name="Wang J."/>
            <person name="Hu T."/>
            <person name="Zhou J."/>
            <person name="Zhang Y."/>
            <person name="Zhao Y."/>
            <person name="Liu Y."/>
            <person name="Song Y."/>
            <person name="Tong Y."/>
            <person name="Lu Y."/>
            <person name="Yang J."/>
            <person name="Xu C."/>
            <person name="Jia M."/>
            <person name="Peters R.J."/>
            <person name="Huang L."/>
            <person name="Gao W."/>
        </authorList>
    </citation>
    <scope>NUCLEOTIDE SEQUENCE [LARGE SCALE GENOMIC DNA]</scope>
    <source>
        <strain evidence="3">cv. XIE 37</strain>
        <tissue evidence="2">Leaf</tissue>
    </source>
</reference>
<dbReference type="InterPro" id="IPR016024">
    <property type="entry name" value="ARM-type_fold"/>
</dbReference>
<dbReference type="InterPro" id="IPR022542">
    <property type="entry name" value="FOCAD/RST1_DUF3730"/>
</dbReference>
<feature type="domain" description="DUF3730" evidence="1">
    <location>
        <begin position="82"/>
        <end position="350"/>
    </location>
</feature>
<dbReference type="FunCoup" id="A0A7J7DKQ7">
    <property type="interactions" value="1425"/>
</dbReference>
<feature type="domain" description="DUF3730" evidence="1">
    <location>
        <begin position="548"/>
        <end position="759"/>
    </location>
</feature>
<evidence type="ECO:0000259" key="1">
    <source>
        <dbReference type="Pfam" id="PF12530"/>
    </source>
</evidence>
<keyword evidence="3" id="KW-1185">Reference proteome</keyword>
<dbReference type="EMBL" id="JAAARO010000006">
    <property type="protein sequence ID" value="KAF5746888.1"/>
    <property type="molecule type" value="Genomic_DNA"/>
</dbReference>
<evidence type="ECO:0000313" key="2">
    <source>
        <dbReference type="EMBL" id="KAF5746888.1"/>
    </source>
</evidence>
<dbReference type="Proteomes" id="UP000593562">
    <property type="component" value="Unassembled WGS sequence"/>
</dbReference>
<dbReference type="OrthoDB" id="6125419at2759"/>
<accession>A0A7J7DKQ7</accession>
<dbReference type="Pfam" id="PF12530">
    <property type="entry name" value="DUF3730"/>
    <property type="match status" value="2"/>
</dbReference>
<dbReference type="GO" id="GO:0060147">
    <property type="term" value="P:regulation of post-transcriptional gene silencing"/>
    <property type="evidence" value="ECO:0007669"/>
    <property type="project" value="InterPro"/>
</dbReference>
<evidence type="ECO:0000313" key="3">
    <source>
        <dbReference type="Proteomes" id="UP000593562"/>
    </source>
</evidence>
<organism evidence="2 3">
    <name type="scientific">Tripterygium wilfordii</name>
    <name type="common">Thunder God vine</name>
    <dbReference type="NCBI Taxonomy" id="458696"/>
    <lineage>
        <taxon>Eukaryota</taxon>
        <taxon>Viridiplantae</taxon>
        <taxon>Streptophyta</taxon>
        <taxon>Embryophyta</taxon>
        <taxon>Tracheophyta</taxon>
        <taxon>Spermatophyta</taxon>
        <taxon>Magnoliopsida</taxon>
        <taxon>eudicotyledons</taxon>
        <taxon>Gunneridae</taxon>
        <taxon>Pentapetalae</taxon>
        <taxon>rosids</taxon>
        <taxon>fabids</taxon>
        <taxon>Celastrales</taxon>
        <taxon>Celastraceae</taxon>
        <taxon>Tripterygium</taxon>
    </lineage>
</organism>
<dbReference type="PANTHER" id="PTHR16212">
    <property type="entry name" value="FOCADHESIN FAMILY MEMBER"/>
    <property type="match status" value="1"/>
</dbReference>
<dbReference type="InParanoid" id="A0A7J7DKQ7"/>
<name>A0A7J7DKQ7_TRIWF</name>
<proteinExistence type="predicted"/>
<protein>
    <recommendedName>
        <fullName evidence="1">DUF3730 domain-containing protein</fullName>
    </recommendedName>
</protein>
<dbReference type="PANTHER" id="PTHR16212:SF4">
    <property type="entry name" value="FOCADHESIN"/>
    <property type="match status" value="1"/>
</dbReference>
<dbReference type="InterPro" id="IPR045163">
    <property type="entry name" value="Focadhesin/RST1"/>
</dbReference>
<dbReference type="SUPFAM" id="SSF48371">
    <property type="entry name" value="ARM repeat"/>
    <property type="match status" value="2"/>
</dbReference>
<gene>
    <name evidence="2" type="ORF">HS088_TW06G01064</name>
</gene>